<protein>
    <submittedName>
        <fullName evidence="2">Uncharacterized protein</fullName>
    </submittedName>
</protein>
<organism evidence="2 3">
    <name type="scientific">Suillus plorans</name>
    <dbReference type="NCBI Taxonomy" id="116603"/>
    <lineage>
        <taxon>Eukaryota</taxon>
        <taxon>Fungi</taxon>
        <taxon>Dikarya</taxon>
        <taxon>Basidiomycota</taxon>
        <taxon>Agaricomycotina</taxon>
        <taxon>Agaricomycetes</taxon>
        <taxon>Agaricomycetidae</taxon>
        <taxon>Boletales</taxon>
        <taxon>Suillineae</taxon>
        <taxon>Suillaceae</taxon>
        <taxon>Suillus</taxon>
    </lineage>
</organism>
<accession>A0A9P7ARU7</accession>
<gene>
    <name evidence="2" type="ORF">HD556DRAFT_1235981</name>
</gene>
<dbReference type="GeneID" id="64591555"/>
<comment type="caution">
    <text evidence="2">The sequence shown here is derived from an EMBL/GenBank/DDBJ whole genome shotgun (WGS) entry which is preliminary data.</text>
</comment>
<dbReference type="RefSeq" id="XP_041161145.1">
    <property type="nucleotide sequence ID" value="XM_041297791.1"/>
</dbReference>
<proteinExistence type="predicted"/>
<dbReference type="EMBL" id="JABBWE010000023">
    <property type="protein sequence ID" value="KAG1795193.1"/>
    <property type="molecule type" value="Genomic_DNA"/>
</dbReference>
<dbReference type="OrthoDB" id="16729at2759"/>
<reference evidence="2" key="1">
    <citation type="journal article" date="2020" name="New Phytol.">
        <title>Comparative genomics reveals dynamic genome evolution in host specialist ectomycorrhizal fungi.</title>
        <authorList>
            <person name="Lofgren L.A."/>
            <person name="Nguyen N.H."/>
            <person name="Vilgalys R."/>
            <person name="Ruytinx J."/>
            <person name="Liao H.L."/>
            <person name="Branco S."/>
            <person name="Kuo A."/>
            <person name="LaButti K."/>
            <person name="Lipzen A."/>
            <person name="Andreopoulos W."/>
            <person name="Pangilinan J."/>
            <person name="Riley R."/>
            <person name="Hundley H."/>
            <person name="Na H."/>
            <person name="Barry K."/>
            <person name="Grigoriev I.V."/>
            <person name="Stajich J.E."/>
            <person name="Kennedy P.G."/>
        </authorList>
    </citation>
    <scope>NUCLEOTIDE SEQUENCE</scope>
    <source>
        <strain evidence="2">S12</strain>
    </source>
</reference>
<dbReference type="AlphaFoldDB" id="A0A9P7ARU7"/>
<evidence type="ECO:0000313" key="3">
    <source>
        <dbReference type="Proteomes" id="UP000719766"/>
    </source>
</evidence>
<feature type="compositionally biased region" description="Pro residues" evidence="1">
    <location>
        <begin position="21"/>
        <end position="30"/>
    </location>
</feature>
<dbReference type="Proteomes" id="UP000719766">
    <property type="component" value="Unassembled WGS sequence"/>
</dbReference>
<sequence>MSAIGSVFLGDFQRHRIISSTPPPSSPPPSQLGHQMSVGSVSQFLEELVEPLDDVQSELSDEQPTPAAVTPLAQLEPSTAPPVIDPILSLELRLRWLEALILGVRQDARDRKGKDKVPELKHGETLIRLAEDVQQRLDNVIQSNDGLQRFMSKYDLHAHLLTAAFALSGVLPGPAPAYENMSPEELEALLVEMELEIRAADRDMREIEMLEQKGVTAAGKLAGPSCRLTLIVHRDSHLRLSLDYETLQPRLDALLEAHQEDIRLAASLEKRIAALVDRHATHVCIRSYIFNQFSQVDALSELFVAWDDVLTETENKVTKLERDREERQRLGYE</sequence>
<evidence type="ECO:0000256" key="1">
    <source>
        <dbReference type="SAM" id="MobiDB-lite"/>
    </source>
</evidence>
<keyword evidence="3" id="KW-1185">Reference proteome</keyword>
<evidence type="ECO:0000313" key="2">
    <source>
        <dbReference type="EMBL" id="KAG1795193.1"/>
    </source>
</evidence>
<feature type="region of interest" description="Disordered" evidence="1">
    <location>
        <begin position="17"/>
        <end position="36"/>
    </location>
</feature>
<name>A0A9P7ARU7_9AGAM</name>